<evidence type="ECO:0000256" key="2">
    <source>
        <dbReference type="ARBA" id="ARBA00022475"/>
    </source>
</evidence>
<keyword evidence="4 15" id="KW-0808">Transferase</keyword>
<evidence type="ECO:0000313" key="15">
    <source>
        <dbReference type="EMBL" id="MCY9521571.1"/>
    </source>
</evidence>
<dbReference type="InterPro" id="IPR029151">
    <property type="entry name" value="Sensor-like_sf"/>
</dbReference>
<dbReference type="RefSeq" id="WP_268601577.1">
    <property type="nucleotide sequence ID" value="NZ_JAMDLV010000006.1"/>
</dbReference>
<dbReference type="EMBL" id="JAMDLW010000023">
    <property type="protein sequence ID" value="MCY9521571.1"/>
    <property type="molecule type" value="Genomic_DNA"/>
</dbReference>
<comment type="subcellular location">
    <subcellularLocation>
        <location evidence="1">Cell membrane</location>
        <topology evidence="1">Multi-pass membrane protein</topology>
    </subcellularLocation>
</comment>
<reference evidence="15 16" key="1">
    <citation type="submission" date="2022-05" db="EMBL/GenBank/DDBJ databases">
        <title>Genome Sequencing of Bee-Associated Microbes.</title>
        <authorList>
            <person name="Dunlap C."/>
        </authorList>
    </citation>
    <scope>NUCLEOTIDE SEQUENCE [LARGE SCALE GENOMIC DNA]</scope>
    <source>
        <strain evidence="15 16">NRRL NRS-1438</strain>
    </source>
</reference>
<keyword evidence="10" id="KW-0902">Two-component regulatory system</keyword>
<evidence type="ECO:0000256" key="10">
    <source>
        <dbReference type="ARBA" id="ARBA00023012"/>
    </source>
</evidence>
<keyword evidence="3" id="KW-0597">Phosphoprotein</keyword>
<dbReference type="InterPro" id="IPR016120">
    <property type="entry name" value="Sig_transdc_His_kin_SpoOB"/>
</dbReference>
<evidence type="ECO:0000256" key="5">
    <source>
        <dbReference type="ARBA" id="ARBA00022692"/>
    </source>
</evidence>
<evidence type="ECO:0000256" key="3">
    <source>
        <dbReference type="ARBA" id="ARBA00022553"/>
    </source>
</evidence>
<keyword evidence="2" id="KW-1003">Cell membrane</keyword>
<evidence type="ECO:0000256" key="6">
    <source>
        <dbReference type="ARBA" id="ARBA00022741"/>
    </source>
</evidence>
<accession>A0ABT4DW30</accession>
<proteinExistence type="predicted"/>
<dbReference type="EC" id="2.7.13.3" evidence="15"/>
<dbReference type="GO" id="GO:0004673">
    <property type="term" value="F:protein histidine kinase activity"/>
    <property type="evidence" value="ECO:0007669"/>
    <property type="project" value="UniProtKB-EC"/>
</dbReference>
<evidence type="ECO:0000256" key="9">
    <source>
        <dbReference type="ARBA" id="ARBA00022989"/>
    </source>
</evidence>
<evidence type="ECO:0000259" key="14">
    <source>
        <dbReference type="Pfam" id="PF17203"/>
    </source>
</evidence>
<dbReference type="InterPro" id="IPR039506">
    <property type="entry name" value="SPOB_a"/>
</dbReference>
<dbReference type="SUPFAM" id="SSF55890">
    <property type="entry name" value="Sporulation response regulatory protein Spo0B"/>
    <property type="match status" value="1"/>
</dbReference>
<keyword evidence="5 12" id="KW-0812">Transmembrane</keyword>
<dbReference type="Proteomes" id="UP001207626">
    <property type="component" value="Unassembled WGS sequence"/>
</dbReference>
<evidence type="ECO:0000259" key="13">
    <source>
        <dbReference type="Pfam" id="PF14689"/>
    </source>
</evidence>
<dbReference type="InterPro" id="IPR035965">
    <property type="entry name" value="PAS-like_dom_sf"/>
</dbReference>
<dbReference type="Pfam" id="PF17203">
    <property type="entry name" value="sCache_3_2"/>
    <property type="match status" value="1"/>
</dbReference>
<dbReference type="SUPFAM" id="SSF55785">
    <property type="entry name" value="PYP-like sensor domain (PAS domain)"/>
    <property type="match status" value="1"/>
</dbReference>
<gene>
    <name evidence="15" type="primary">dcuS</name>
    <name evidence="15" type="ORF">M5X09_18180</name>
</gene>
<keyword evidence="7 15" id="KW-0418">Kinase</keyword>
<dbReference type="NCBIfam" id="NF008298">
    <property type="entry name" value="PRK11086.1"/>
    <property type="match status" value="1"/>
</dbReference>
<evidence type="ECO:0000256" key="12">
    <source>
        <dbReference type="SAM" id="Phobius"/>
    </source>
</evidence>
<feature type="transmembrane region" description="Helical" evidence="12">
    <location>
        <begin position="12"/>
        <end position="33"/>
    </location>
</feature>
<keyword evidence="9 12" id="KW-1133">Transmembrane helix</keyword>
<evidence type="ECO:0000313" key="16">
    <source>
        <dbReference type="Proteomes" id="UP001207626"/>
    </source>
</evidence>
<dbReference type="SUPFAM" id="SSF103190">
    <property type="entry name" value="Sensory domain-like"/>
    <property type="match status" value="1"/>
</dbReference>
<evidence type="ECO:0000256" key="11">
    <source>
        <dbReference type="ARBA" id="ARBA00023136"/>
    </source>
</evidence>
<feature type="transmembrane region" description="Helical" evidence="12">
    <location>
        <begin position="174"/>
        <end position="195"/>
    </location>
</feature>
<keyword evidence="11 12" id="KW-0472">Membrane</keyword>
<keyword evidence="8" id="KW-0067">ATP-binding</keyword>
<dbReference type="Gene3D" id="3.30.450.20">
    <property type="entry name" value="PAS domain"/>
    <property type="match status" value="2"/>
</dbReference>
<comment type="caution">
    <text evidence="15">The sequence shown here is derived from an EMBL/GenBank/DDBJ whole genome shotgun (WGS) entry which is preliminary data.</text>
</comment>
<keyword evidence="6" id="KW-0547">Nucleotide-binding</keyword>
<keyword evidence="16" id="KW-1185">Reference proteome</keyword>
<evidence type="ECO:0000256" key="8">
    <source>
        <dbReference type="ARBA" id="ARBA00022840"/>
    </source>
</evidence>
<feature type="domain" description="SpoOB alpha-helical" evidence="13">
    <location>
        <begin position="332"/>
        <end position="378"/>
    </location>
</feature>
<name>A0ABT4DW30_9BACL</name>
<evidence type="ECO:0000256" key="7">
    <source>
        <dbReference type="ARBA" id="ARBA00022777"/>
    </source>
</evidence>
<sequence>MPHYEFRFSLQATIMWLVCGVVALALVVTGYMIERETAKNTEYLVKEKARAIARAIATTPLVADALSRKLPEEGIQRYADHIREQTGMQYVVVMDMNGIRKSHPEPANIGKPFAGGDEKAVLRGNEYVSYGEGTLGTSLRAFMPVRTDEGTQVGAVAAGMSLSSVEQAVMKNRWIIYVGMVLGAVAGIGGALLLARKIKRILFGLEPSEIARVLEERNAMLQSAREGIVAVDQECRITLINEEARRLLDKAGLMKEGASSEGDGCVLELLRKTLRTGEPVLDAELQMQGLTVLANSVPIRVHDTTVGVIATFRDKTEIRRLAERLTGVRLYSDALRAQTHEFMNKLHVILGLVHIGAYERLEGYISEVASRHQKESGIMIHRVSDPVLAAFLLGKKSNARERGLTLEVNELSSLPEPGDAGVTHELITILGNLILRPQAIFPVSKWRSGWVPSII</sequence>
<dbReference type="InterPro" id="IPR033463">
    <property type="entry name" value="sCache_3"/>
</dbReference>
<dbReference type="Pfam" id="PF14689">
    <property type="entry name" value="SPOB_a"/>
    <property type="match status" value="1"/>
</dbReference>
<organism evidence="15 16">
    <name type="scientific">Paenibacillus apiarius</name>
    <dbReference type="NCBI Taxonomy" id="46240"/>
    <lineage>
        <taxon>Bacteria</taxon>
        <taxon>Bacillati</taxon>
        <taxon>Bacillota</taxon>
        <taxon>Bacilli</taxon>
        <taxon>Bacillales</taxon>
        <taxon>Paenibacillaceae</taxon>
        <taxon>Paenibacillus</taxon>
    </lineage>
</organism>
<feature type="domain" description="Single cache" evidence="14">
    <location>
        <begin position="46"/>
        <end position="170"/>
    </location>
</feature>
<evidence type="ECO:0000256" key="4">
    <source>
        <dbReference type="ARBA" id="ARBA00022679"/>
    </source>
</evidence>
<protein>
    <submittedName>
        <fullName evidence="15">DcuS/MalK family sensor histidine kinase</fullName>
        <ecNumber evidence="15">2.7.13.3</ecNumber>
    </submittedName>
</protein>
<evidence type="ECO:0000256" key="1">
    <source>
        <dbReference type="ARBA" id="ARBA00004651"/>
    </source>
</evidence>
<dbReference type="Gene3D" id="1.10.287.130">
    <property type="match status" value="1"/>
</dbReference>